<dbReference type="RefSeq" id="WP_189760268.1">
    <property type="nucleotide sequence ID" value="NZ_CAWPOC010000231.1"/>
</dbReference>
<proteinExistence type="predicted"/>
<evidence type="ECO:0000259" key="3">
    <source>
        <dbReference type="Pfam" id="PF24134"/>
    </source>
</evidence>
<feature type="domain" description="DUF7400" evidence="2">
    <location>
        <begin position="1"/>
        <end position="262"/>
    </location>
</feature>
<dbReference type="Pfam" id="PF07929">
    <property type="entry name" value="PRiA4_ORF3"/>
    <property type="match status" value="1"/>
</dbReference>
<evidence type="ECO:0000259" key="1">
    <source>
        <dbReference type="Pfam" id="PF07929"/>
    </source>
</evidence>
<protein>
    <submittedName>
        <fullName evidence="5">Plasmid pRiA4b ORF-3 family protein</fullName>
    </submittedName>
</protein>
<dbReference type="Gene3D" id="3.10.290.30">
    <property type="entry name" value="MM3350-like"/>
    <property type="match status" value="1"/>
</dbReference>
<gene>
    <name evidence="5" type="ORF">QL112_020855</name>
</gene>
<dbReference type="InterPro" id="IPR055825">
    <property type="entry name" value="DUF7401"/>
</dbReference>
<dbReference type="PANTHER" id="PTHR41878">
    <property type="entry name" value="LEXA REPRESSOR-RELATED"/>
    <property type="match status" value="1"/>
</dbReference>
<dbReference type="GeneID" id="88858061"/>
<keyword evidence="6" id="KW-1185">Reference proteome</keyword>
<evidence type="ECO:0000313" key="5">
    <source>
        <dbReference type="EMBL" id="WNH02159.1"/>
    </source>
</evidence>
<dbReference type="SUPFAM" id="SSF159941">
    <property type="entry name" value="MM3350-like"/>
    <property type="match status" value="1"/>
</dbReference>
<organism evidence="5 6">
    <name type="scientific">Xenorhabdus griffiniae</name>
    <dbReference type="NCBI Taxonomy" id="351672"/>
    <lineage>
        <taxon>Bacteria</taxon>
        <taxon>Pseudomonadati</taxon>
        <taxon>Pseudomonadota</taxon>
        <taxon>Gammaproteobacteria</taxon>
        <taxon>Enterobacterales</taxon>
        <taxon>Morganellaceae</taxon>
        <taxon>Xenorhabdus</taxon>
    </lineage>
</organism>
<dbReference type="InterPro" id="IPR055824">
    <property type="entry name" value="DUF7400"/>
</dbReference>
<sequence length="691" mass="79726">MKLTPEKLLSAIEKYAHTSEQQRSLTPNQIQWFSDPENVFLLISLVLALPKEAMTEIGDSINHWLEVAIAELALTTNKLPAETKQLFEEIIEQILLNTKEEFEINSECMLLCVSILKRNQFHINTDITQLLDAPQSTDDTNIATFPKKSLNLNQLFKQFEIDSGIEFIDFFENGLSVTPHEALPHLLAEVAKHSWGIDALLLLTQYFEEPVALACAQALDDCPSSAWANLSYLQLINLCARFNRHPAIHSCFKRWKKKAMSHHNKPRETAKIHELYVTHVDGNDCASMMMTITLDGEEYQMNMMLDFKSGIRESFMNIAPENTIPELIEELSNNSEAYVDFTPVSPDWLQQILPWIFSVQQNKHTPLDLNSLYWLSQLPVEWTQPAAFELEHWSQKFGYKADLKRQDQNRLGITMGSPLILSWLAPEECLLKAKKPRDLLKLYYYANRELFIERLTYSASIEQYRLPPQAPYLVEQYLDLAYALRDPGLSRKRFALFDTLSELSFEYFYMEQEEEIEPQGLVVKVSLFDATPAVWRRIRVSNQLTLSEFHDVIQTAMGWENSHLFSFSFAGIDIPEEQYDQLCIGAFLEEAGDEFNYQYDFGDDWFHQITVEKVLPKDIIQPEVTAGNGMCPAEDSGGIWNWNYLLKLRKKKLLTEDEAEQLEFIGLSPSESLEPFDKNKVNKRLKALISQ</sequence>
<feature type="domain" description="DUF7401" evidence="3">
    <location>
        <begin position="267"/>
        <end position="385"/>
    </location>
</feature>
<dbReference type="EMBL" id="CP133647">
    <property type="protein sequence ID" value="WNH02159.1"/>
    <property type="molecule type" value="Genomic_DNA"/>
</dbReference>
<dbReference type="Pfam" id="PF24134">
    <property type="entry name" value="DUF7401"/>
    <property type="match status" value="1"/>
</dbReference>
<evidence type="ECO:0000313" key="6">
    <source>
        <dbReference type="Proteomes" id="UP001300348"/>
    </source>
</evidence>
<dbReference type="InterPro" id="IPR055827">
    <property type="entry name" value="DUF7403"/>
</dbReference>
<dbReference type="Proteomes" id="UP001300348">
    <property type="component" value="Chromosome"/>
</dbReference>
<evidence type="ECO:0000259" key="4">
    <source>
        <dbReference type="Pfam" id="PF24136"/>
    </source>
</evidence>
<accession>A0ABY9XHS1</accession>
<name>A0ABY9XHS1_9GAMM</name>
<feature type="domain" description="DUF7403" evidence="4">
    <location>
        <begin position="404"/>
        <end position="508"/>
    </location>
</feature>
<evidence type="ECO:0000259" key="2">
    <source>
        <dbReference type="Pfam" id="PF24133"/>
    </source>
</evidence>
<dbReference type="InterPro" id="IPR012912">
    <property type="entry name" value="Plasmid_pRiA4b_Orf3-like"/>
</dbReference>
<feature type="domain" description="Plasmid pRiA4b Orf3-like" evidence="1">
    <location>
        <begin position="521"/>
        <end position="682"/>
    </location>
</feature>
<dbReference type="Pfam" id="PF24133">
    <property type="entry name" value="DUF7400"/>
    <property type="match status" value="1"/>
</dbReference>
<dbReference type="Pfam" id="PF24136">
    <property type="entry name" value="DUF7403"/>
    <property type="match status" value="1"/>
</dbReference>
<reference evidence="5 6" key="1">
    <citation type="journal article" date="2023" name="Access Microbiol">
        <title>The genome of a steinernematid-associated Pseudomonas piscis bacterium encodes the biosynthesis of insect toxins.</title>
        <authorList>
            <person name="Awori R.M."/>
            <person name="Hendre P."/>
            <person name="Amugune N.O."/>
        </authorList>
    </citation>
    <scope>NUCLEOTIDE SEQUENCE [LARGE SCALE GENOMIC DNA]</scope>
    <source>
        <strain evidence="5 6">97</strain>
    </source>
</reference>
<dbReference type="PANTHER" id="PTHR41878:SF1">
    <property type="entry name" value="TNPR PROTEIN"/>
    <property type="match status" value="1"/>
</dbReference>
<dbReference type="InterPro" id="IPR024047">
    <property type="entry name" value="MM3350-like_sf"/>
</dbReference>